<keyword evidence="2" id="KW-1185">Reference proteome</keyword>
<gene>
    <name evidence="1" type="ORF">HID58_028500</name>
</gene>
<evidence type="ECO:0000313" key="1">
    <source>
        <dbReference type="EMBL" id="KAH0914054.1"/>
    </source>
</evidence>
<protein>
    <submittedName>
        <fullName evidence="1">Uncharacterized protein</fullName>
    </submittedName>
</protein>
<comment type="caution">
    <text evidence="1">The sequence shown here is derived from an EMBL/GenBank/DDBJ whole genome shotgun (WGS) entry which is preliminary data.</text>
</comment>
<sequence length="118" mass="14365">MGDIYQYGQVRYDGFLKDWNMDCDGEMSVFCGILIYLSDRSRWQQWYRGVVTQRWRIVVLSINGIQARRRGFMPVFAIKVISVQWWFRQSRLFIWANWVSSFDWVFLVVRLNIDQMFT</sequence>
<feature type="non-terminal residue" evidence="1">
    <location>
        <position position="118"/>
    </location>
</feature>
<dbReference type="EMBL" id="JAGKQM010000008">
    <property type="protein sequence ID" value="KAH0914054.1"/>
    <property type="molecule type" value="Genomic_DNA"/>
</dbReference>
<name>A0ABQ8CAE4_BRANA</name>
<accession>A0ABQ8CAE4</accession>
<dbReference type="Proteomes" id="UP000824890">
    <property type="component" value="Unassembled WGS sequence"/>
</dbReference>
<proteinExistence type="predicted"/>
<evidence type="ECO:0000313" key="2">
    <source>
        <dbReference type="Proteomes" id="UP000824890"/>
    </source>
</evidence>
<reference evidence="1 2" key="1">
    <citation type="submission" date="2021-05" db="EMBL/GenBank/DDBJ databases">
        <title>Genome Assembly of Synthetic Allotetraploid Brassica napus Reveals Homoeologous Exchanges between Subgenomes.</title>
        <authorList>
            <person name="Davis J.T."/>
        </authorList>
    </citation>
    <scope>NUCLEOTIDE SEQUENCE [LARGE SCALE GENOMIC DNA]</scope>
    <source>
        <strain evidence="2">cv. Da-Ae</strain>
        <tissue evidence="1">Seedling</tissue>
    </source>
</reference>
<organism evidence="1 2">
    <name type="scientific">Brassica napus</name>
    <name type="common">Rape</name>
    <dbReference type="NCBI Taxonomy" id="3708"/>
    <lineage>
        <taxon>Eukaryota</taxon>
        <taxon>Viridiplantae</taxon>
        <taxon>Streptophyta</taxon>
        <taxon>Embryophyta</taxon>
        <taxon>Tracheophyta</taxon>
        <taxon>Spermatophyta</taxon>
        <taxon>Magnoliopsida</taxon>
        <taxon>eudicotyledons</taxon>
        <taxon>Gunneridae</taxon>
        <taxon>Pentapetalae</taxon>
        <taxon>rosids</taxon>
        <taxon>malvids</taxon>
        <taxon>Brassicales</taxon>
        <taxon>Brassicaceae</taxon>
        <taxon>Brassiceae</taxon>
        <taxon>Brassica</taxon>
    </lineage>
</organism>